<protein>
    <submittedName>
        <fullName evidence="3">Membrane-anchored glycerophosphoryl diester phosphodiesterase (GDPDase), membrane domain</fullName>
    </submittedName>
</protein>
<sequence length="388" mass="42378">MDAIDNLSDALETTRTLLTPIQVGLWVKLAIVVFFVSSLGLGGPTVPGGDVGTFADEPTIDDTAELEDEIPVEELVLGLLIIGGLALVFWLLYTVIGAVMEFVFIESLRSSEVHIRRYFSANLGNGLRLVVFQLGVILIAGAVASAPAALVFVLGDFGDISAGLIALYILYGLGVFLVYSLIQRFTSAFVVPIMLQEDRGVLSAWRRFWPTVTANWTEYVVYLVLVWVLSIAVAIAAWFVIAFGVLALLIPFGIVIVLLVLAGEIGLFLAIPVGLLAVVSILLFISLVWTPIATYFQYYALLLLGDTNGELDLIPEQRAAVRSDGGNLSDHDDGTGDGDSWDDTSTTDDSWDDENDSWDDEDDPWNSDSSRWDDTDEESDDRDENRGW</sequence>
<dbReference type="EMBL" id="FTNR01000009">
    <property type="protein sequence ID" value="SIS07072.1"/>
    <property type="molecule type" value="Genomic_DNA"/>
</dbReference>
<dbReference type="RefSeq" id="WP_076609739.1">
    <property type="nucleotide sequence ID" value="NZ_FTNR01000009.1"/>
</dbReference>
<evidence type="ECO:0000313" key="3">
    <source>
        <dbReference type="EMBL" id="SIS07072.1"/>
    </source>
</evidence>
<feature type="transmembrane region" description="Helical" evidence="2">
    <location>
        <begin position="25"/>
        <end position="43"/>
    </location>
</feature>
<reference evidence="4" key="1">
    <citation type="submission" date="2017-01" db="EMBL/GenBank/DDBJ databases">
        <authorList>
            <person name="Varghese N."/>
            <person name="Submissions S."/>
        </authorList>
    </citation>
    <scope>NUCLEOTIDE SEQUENCE [LARGE SCALE GENOMIC DNA]</scope>
    <source>
        <strain evidence="4">type strain: HArc-</strain>
    </source>
</reference>
<feature type="transmembrane region" description="Helical" evidence="2">
    <location>
        <begin position="126"/>
        <end position="154"/>
    </location>
</feature>
<evidence type="ECO:0000256" key="1">
    <source>
        <dbReference type="SAM" id="MobiDB-lite"/>
    </source>
</evidence>
<feature type="transmembrane region" description="Helical" evidence="2">
    <location>
        <begin position="216"/>
        <end position="235"/>
    </location>
</feature>
<gene>
    <name evidence="3" type="ORF">SAMN05421752_109183</name>
</gene>
<feature type="transmembrane region" description="Helical" evidence="2">
    <location>
        <begin position="75"/>
        <end position="105"/>
    </location>
</feature>
<proteinExistence type="predicted"/>
<dbReference type="InterPro" id="IPR055966">
    <property type="entry name" value="DUF7544"/>
</dbReference>
<evidence type="ECO:0000256" key="2">
    <source>
        <dbReference type="SAM" id="Phobius"/>
    </source>
</evidence>
<keyword evidence="2" id="KW-0472">Membrane</keyword>
<keyword evidence="2" id="KW-1133">Transmembrane helix</keyword>
<dbReference type="Proteomes" id="UP000185936">
    <property type="component" value="Unassembled WGS sequence"/>
</dbReference>
<feature type="transmembrane region" description="Helical" evidence="2">
    <location>
        <begin position="160"/>
        <end position="182"/>
    </location>
</feature>
<evidence type="ECO:0000313" key="4">
    <source>
        <dbReference type="Proteomes" id="UP000185936"/>
    </source>
</evidence>
<feature type="transmembrane region" description="Helical" evidence="2">
    <location>
        <begin position="268"/>
        <end position="289"/>
    </location>
</feature>
<name>A0A1N7G3C1_9EURY</name>
<keyword evidence="4" id="KW-1185">Reference proteome</keyword>
<organism evidence="3 4">
    <name type="scientific">Natronorubrum thiooxidans</name>
    <dbReference type="NCBI Taxonomy" id="308853"/>
    <lineage>
        <taxon>Archaea</taxon>
        <taxon>Methanobacteriati</taxon>
        <taxon>Methanobacteriota</taxon>
        <taxon>Stenosarchaea group</taxon>
        <taxon>Halobacteria</taxon>
        <taxon>Halobacteriales</taxon>
        <taxon>Natrialbaceae</taxon>
        <taxon>Natronorubrum</taxon>
    </lineage>
</organism>
<feature type="compositionally biased region" description="Acidic residues" evidence="1">
    <location>
        <begin position="335"/>
        <end position="365"/>
    </location>
</feature>
<accession>A0A1N7G3C1</accession>
<dbReference type="AlphaFoldDB" id="A0A1N7G3C1"/>
<dbReference type="Pfam" id="PF24400">
    <property type="entry name" value="DUF7544"/>
    <property type="match status" value="1"/>
</dbReference>
<feature type="region of interest" description="Disordered" evidence="1">
    <location>
        <begin position="322"/>
        <end position="388"/>
    </location>
</feature>
<feature type="transmembrane region" description="Helical" evidence="2">
    <location>
        <begin position="241"/>
        <end position="261"/>
    </location>
</feature>
<dbReference type="OrthoDB" id="137652at2157"/>
<keyword evidence="2" id="KW-0812">Transmembrane</keyword>